<keyword evidence="7 10" id="KW-0460">Magnesium</keyword>
<keyword evidence="4 10" id="KW-0547">Nucleotide-binding</keyword>
<dbReference type="HAMAP" id="MF_01438">
    <property type="entry name" value="DisA"/>
    <property type="match status" value="1"/>
</dbReference>
<dbReference type="AlphaFoldDB" id="A0AAU0UHB0"/>
<feature type="binding site" evidence="10">
    <location>
        <position position="70"/>
    </location>
    <ligand>
        <name>ATP</name>
        <dbReference type="ChEBI" id="CHEBI:30616"/>
    </ligand>
</feature>
<evidence type="ECO:0000256" key="8">
    <source>
        <dbReference type="ARBA" id="ARBA00023125"/>
    </source>
</evidence>
<reference evidence="12 13" key="1">
    <citation type="submission" date="2023-04" db="EMBL/GenBank/DDBJ databases">
        <authorList>
            <person name="Hsu D."/>
        </authorList>
    </citation>
    <scope>NUCLEOTIDE SEQUENCE [LARGE SCALE GENOMIC DNA]</scope>
    <source>
        <strain evidence="12 13">MK1</strain>
    </source>
</reference>
<evidence type="ECO:0000256" key="5">
    <source>
        <dbReference type="ARBA" id="ARBA00022763"/>
    </source>
</evidence>
<dbReference type="Gene3D" id="1.20.1260.110">
    <property type="entry name" value="DNA integrity scanning linker region"/>
    <property type="match status" value="1"/>
</dbReference>
<dbReference type="GO" id="GO:0006281">
    <property type="term" value="P:DNA repair"/>
    <property type="evidence" value="ECO:0007669"/>
    <property type="project" value="UniProtKB-UniRule"/>
</dbReference>
<dbReference type="GO" id="GO:0005524">
    <property type="term" value="F:ATP binding"/>
    <property type="evidence" value="ECO:0007669"/>
    <property type="project" value="UniProtKB-UniRule"/>
</dbReference>
<dbReference type="InterPro" id="IPR023763">
    <property type="entry name" value="DNA_integrity_scanning_protein"/>
</dbReference>
<dbReference type="PROSITE" id="PS51794">
    <property type="entry name" value="DAC"/>
    <property type="match status" value="1"/>
</dbReference>
<comment type="cofactor">
    <cofactor evidence="10">
        <name>Mg(2+)</name>
        <dbReference type="ChEBI" id="CHEBI:18420"/>
    </cofactor>
</comment>
<feature type="domain" description="DAC" evidence="11">
    <location>
        <begin position="3"/>
        <end position="141"/>
    </location>
</feature>
<comment type="catalytic activity">
    <reaction evidence="1 10">
        <text>2 ATP = 3',3'-c-di-AMP + 2 diphosphate</text>
        <dbReference type="Rhea" id="RHEA:35655"/>
        <dbReference type="ChEBI" id="CHEBI:30616"/>
        <dbReference type="ChEBI" id="CHEBI:33019"/>
        <dbReference type="ChEBI" id="CHEBI:71500"/>
        <dbReference type="EC" id="2.7.7.85"/>
    </reaction>
</comment>
<dbReference type="Gene3D" id="1.10.150.20">
    <property type="entry name" value="5' to 3' exonuclease, C-terminal subdomain"/>
    <property type="match status" value="1"/>
</dbReference>
<dbReference type="InterPro" id="IPR003390">
    <property type="entry name" value="DNA_integrity_scan_DisA_N"/>
</dbReference>
<comment type="caution">
    <text evidence="10">Lacks conserved residue(s) required for the propagation of feature annotation.</text>
</comment>
<evidence type="ECO:0000256" key="1">
    <source>
        <dbReference type="ARBA" id="ARBA00000877"/>
    </source>
</evidence>
<keyword evidence="8 10" id="KW-0238">DNA-binding</keyword>
<dbReference type="PANTHER" id="PTHR34185">
    <property type="entry name" value="DIADENYLATE CYCLASE"/>
    <property type="match status" value="1"/>
</dbReference>
<comment type="function">
    <text evidence="10">Has also diadenylate cyclase activity, catalyzing the condensation of 2 ATP molecules into cyclic di-AMP (c-di-AMP). c-di-AMP acts as a signaling molecule that couples DNA integrity with progression of sporulation. The rise in c-di-AMP level generated by DisA while scanning the chromosome, operates as a positive signal that advances sporulation; upon encountering a lesion, the DisA focus arrests at the damaged site and halts c-di-AMP synthesis.</text>
</comment>
<evidence type="ECO:0000256" key="10">
    <source>
        <dbReference type="HAMAP-Rule" id="MF_01438"/>
    </source>
</evidence>
<comment type="similarity">
    <text evidence="10">Belongs to the DisA family.</text>
</comment>
<dbReference type="GO" id="GO:0003677">
    <property type="term" value="F:DNA binding"/>
    <property type="evidence" value="ECO:0007669"/>
    <property type="project" value="UniProtKB-UniRule"/>
</dbReference>
<dbReference type="InterPro" id="IPR010994">
    <property type="entry name" value="RuvA_2-like"/>
</dbReference>
<evidence type="ECO:0000256" key="4">
    <source>
        <dbReference type="ARBA" id="ARBA00022741"/>
    </source>
</evidence>
<dbReference type="PANTHER" id="PTHR34185:SF3">
    <property type="entry name" value="DNA INTEGRITY SCANNING PROTEIN DISA"/>
    <property type="match status" value="1"/>
</dbReference>
<dbReference type="GO" id="GO:0004016">
    <property type="term" value="F:adenylate cyclase activity"/>
    <property type="evidence" value="ECO:0007669"/>
    <property type="project" value="TreeGrafter"/>
</dbReference>
<feature type="binding site" evidence="10">
    <location>
        <position position="88"/>
    </location>
    <ligand>
        <name>ATP</name>
        <dbReference type="ChEBI" id="CHEBI:30616"/>
    </ligand>
</feature>
<dbReference type="NCBIfam" id="NF010009">
    <property type="entry name" value="PRK13482.1"/>
    <property type="match status" value="1"/>
</dbReference>
<evidence type="ECO:0000313" key="12">
    <source>
        <dbReference type="EMBL" id="WRO20395.1"/>
    </source>
</evidence>
<dbReference type="InterPro" id="IPR036888">
    <property type="entry name" value="DNA_integrity_DisA_N_sf"/>
</dbReference>
<dbReference type="RefSeq" id="WP_366923294.1">
    <property type="nucleotide sequence ID" value="NZ_CP121694.1"/>
</dbReference>
<dbReference type="Proteomes" id="UP001329915">
    <property type="component" value="Chromosome"/>
</dbReference>
<comment type="subunit">
    <text evidence="10">Homooctamer.</text>
</comment>
<dbReference type="Pfam" id="PF10635">
    <property type="entry name" value="DisA-linker"/>
    <property type="match status" value="1"/>
</dbReference>
<evidence type="ECO:0000256" key="2">
    <source>
        <dbReference type="ARBA" id="ARBA00022679"/>
    </source>
</evidence>
<dbReference type="InterPro" id="IPR038331">
    <property type="entry name" value="DisA_sf"/>
</dbReference>
<keyword evidence="13" id="KW-1185">Reference proteome</keyword>
<evidence type="ECO:0000256" key="9">
    <source>
        <dbReference type="ARBA" id="ARBA00023204"/>
    </source>
</evidence>
<evidence type="ECO:0000256" key="3">
    <source>
        <dbReference type="ARBA" id="ARBA00022695"/>
    </source>
</evidence>
<evidence type="ECO:0000259" key="11">
    <source>
        <dbReference type="PROSITE" id="PS51794"/>
    </source>
</evidence>
<accession>A0AAU0UHB0</accession>
<keyword evidence="6 10" id="KW-0067">ATP-binding</keyword>
<dbReference type="EC" id="2.7.7.85" evidence="10"/>
<dbReference type="InterPro" id="IPR018906">
    <property type="entry name" value="DNA_integrity_scan_DisA_link"/>
</dbReference>
<dbReference type="Gene3D" id="3.40.1700.10">
    <property type="entry name" value="DNA integrity scanning protein, DisA, N-terminal domain"/>
    <property type="match status" value="1"/>
</dbReference>
<keyword evidence="9 10" id="KW-0234">DNA repair</keyword>
<evidence type="ECO:0000313" key="13">
    <source>
        <dbReference type="Proteomes" id="UP001329915"/>
    </source>
</evidence>
<comment type="function">
    <text evidence="10">Participates in a DNA-damage check-point that is active prior to asymmetric division when DNA is damaged. DisA forms globular foci that rapidly scan along the chromosomes during sporulation, searching for lesions. When a lesion is present, DisA pauses at the lesion site. This triggers a cellular response that culminates in a temporary block in sporulation initiation.</text>
</comment>
<protein>
    <recommendedName>
        <fullName evidence="10">DNA integrity scanning protein DisA</fullName>
    </recommendedName>
    <alternativeName>
        <fullName evidence="10">Cyclic di-AMP synthase</fullName>
        <shortName evidence="10">c-di-AMP synthase</shortName>
    </alternativeName>
    <alternativeName>
        <fullName evidence="10">Diadenylate cyclase</fullName>
        <ecNumber evidence="10">2.7.7.85</ecNumber>
    </alternativeName>
</protein>
<keyword evidence="5 10" id="KW-0227">DNA damage</keyword>
<gene>
    <name evidence="10 12" type="primary">disA</name>
    <name evidence="12" type="ORF">MFMK1_000157</name>
</gene>
<dbReference type="Pfam" id="PF02457">
    <property type="entry name" value="DAC"/>
    <property type="match status" value="1"/>
</dbReference>
<dbReference type="SUPFAM" id="SSF143597">
    <property type="entry name" value="YojJ-like"/>
    <property type="match status" value="1"/>
</dbReference>
<name>A0AAU0UHB0_9FIRM</name>
<dbReference type="GO" id="GO:0106408">
    <property type="term" value="F:diadenylate cyclase activity"/>
    <property type="evidence" value="ECO:0007669"/>
    <property type="project" value="UniProtKB-EC"/>
</dbReference>
<keyword evidence="2 10" id="KW-0808">Transferase</keyword>
<evidence type="ECO:0000256" key="6">
    <source>
        <dbReference type="ARBA" id="ARBA00022840"/>
    </source>
</evidence>
<sequence>MREARFIEALELLAPGAPLREAVDSILQANTGGLIVIGDSEQVLSICEGGFEINVPFNSAALYELAKMDGAIILTAPVDRILKANVHLVPPAAIPSAETGIRHRIANRMARQTGALVIAISQRRSVITLYKGNLKYIFKDTGFILTKANQALQSLEKYKISMEKKLSNLSILEFKGVTSLHEVLRAVHAVEVVHRVAGEIQIYIAQLGSEGRLIQMQLDELIMGVEEEQSLLVRDYVKSDKEKRSKQVIASMRQCGVEELKELVVLSRILGYGGTLGSLDLAVFPRGYRLLAKVPRIPMPVIEDLVSNYGSLIAVMEADATDLVNVEGIGEVRARAIKDGIKRLQEHLMLDYYNPFRG</sequence>
<evidence type="ECO:0000256" key="7">
    <source>
        <dbReference type="ARBA" id="ARBA00022842"/>
    </source>
</evidence>
<dbReference type="InterPro" id="IPR050338">
    <property type="entry name" value="DisA"/>
</dbReference>
<proteinExistence type="inferred from homology"/>
<dbReference type="EMBL" id="CP121694">
    <property type="protein sequence ID" value="WRO20395.1"/>
    <property type="molecule type" value="Genomic_DNA"/>
</dbReference>
<organism evidence="12 13">
    <name type="scientific">Metallumcola ferriviriculae</name>
    <dbReference type="NCBI Taxonomy" id="3039180"/>
    <lineage>
        <taxon>Bacteria</taxon>
        <taxon>Bacillati</taxon>
        <taxon>Bacillota</taxon>
        <taxon>Clostridia</taxon>
        <taxon>Neomoorellales</taxon>
        <taxon>Desulfitibacteraceae</taxon>
        <taxon>Metallumcola</taxon>
    </lineage>
</organism>
<dbReference type="KEGG" id="dbc:MFMK1_000157"/>
<dbReference type="SUPFAM" id="SSF47781">
    <property type="entry name" value="RuvA domain 2-like"/>
    <property type="match status" value="1"/>
</dbReference>
<keyword evidence="3 10" id="KW-0548">Nucleotidyltransferase</keyword>